<evidence type="ECO:0000256" key="2">
    <source>
        <dbReference type="ARBA" id="ARBA00022448"/>
    </source>
</evidence>
<keyword evidence="4" id="KW-0677">Repeat</keyword>
<dbReference type="OMA" id="CANATEQ"/>
<evidence type="ECO:0000256" key="1">
    <source>
        <dbReference type="ARBA" id="ARBA00004496"/>
    </source>
</evidence>
<dbReference type="OrthoDB" id="7862313at2759"/>
<keyword evidence="3" id="KW-0963">Cytoplasm</keyword>
<dbReference type="InterPro" id="IPR040122">
    <property type="entry name" value="Importin_beta"/>
</dbReference>
<dbReference type="GO" id="GO:0005737">
    <property type="term" value="C:cytoplasm"/>
    <property type="evidence" value="ECO:0007669"/>
    <property type="project" value="UniProtKB-SubCell"/>
</dbReference>
<keyword evidence="5" id="KW-0653">Protein transport</keyword>
<accession>A0A4Y7KYP8</accession>
<keyword evidence="2" id="KW-0813">Transport</keyword>
<evidence type="ECO:0000313" key="6">
    <source>
        <dbReference type="EMBL" id="RZC77069.1"/>
    </source>
</evidence>
<reference evidence="6 7" key="1">
    <citation type="journal article" date="2018" name="Science">
        <title>The opium poppy genome and morphinan production.</title>
        <authorList>
            <person name="Guo L."/>
            <person name="Winzer T."/>
            <person name="Yang X."/>
            <person name="Li Y."/>
            <person name="Ning Z."/>
            <person name="He Z."/>
            <person name="Teodor R."/>
            <person name="Lu Y."/>
            <person name="Bowser T.A."/>
            <person name="Graham I.A."/>
            <person name="Ye K."/>
        </authorList>
    </citation>
    <scope>NUCLEOTIDE SEQUENCE [LARGE SCALE GENOMIC DNA]</scope>
    <source>
        <strain evidence="7">cv. HN1</strain>
        <tissue evidence="6">Leaves</tissue>
    </source>
</reference>
<keyword evidence="7" id="KW-1185">Reference proteome</keyword>
<dbReference type="EMBL" id="CM010723">
    <property type="protein sequence ID" value="RZC77069.1"/>
    <property type="molecule type" value="Genomic_DNA"/>
</dbReference>
<dbReference type="InterPro" id="IPR016024">
    <property type="entry name" value="ARM-type_fold"/>
</dbReference>
<protein>
    <submittedName>
        <fullName evidence="6">Uncharacterized protein</fullName>
    </submittedName>
</protein>
<evidence type="ECO:0000256" key="4">
    <source>
        <dbReference type="ARBA" id="ARBA00022737"/>
    </source>
</evidence>
<dbReference type="AlphaFoldDB" id="A0A4Y7KYP8"/>
<sequence>MAILNPHHTWTPVFGFFEKNFKGQFPDYQAASLGALGMISDGCCDLMKHRLHNFLPTVIEALKSEEEMIKLSAWYALGEFAEHVHPDLEGYFSCILGAFIADASVEVKEVLYPVFTTICENMEGKLQPFLGSLMHKLTEDLKNADQLRELSLAAIAIIATAVRKDFEGHADSILKWMTNFMLVDKEDNLHTCANATEQIGIVALAVGRPFMNSWIDRIMKSAIKCFKKRRECTFGLFINVAKIMSSDFREYLPKVVDLAYASCEFLSPADEKAAAIKAIGLFALHIKDILNSLWRLSSYILVISI</sequence>
<dbReference type="STRING" id="3469.A0A4Y7KYP8"/>
<comment type="subcellular location">
    <subcellularLocation>
        <location evidence="1">Cytoplasm</location>
    </subcellularLocation>
</comment>
<dbReference type="PANTHER" id="PTHR10527">
    <property type="entry name" value="IMPORTIN BETA"/>
    <property type="match status" value="1"/>
</dbReference>
<proteinExistence type="predicted"/>
<dbReference type="Proteomes" id="UP000316621">
    <property type="component" value="Chromosome 9"/>
</dbReference>
<gene>
    <name evidence="6" type="ORF">C5167_001231</name>
</gene>
<dbReference type="Gramene" id="RZC77069">
    <property type="protein sequence ID" value="RZC77069"/>
    <property type="gene ID" value="C5167_001231"/>
</dbReference>
<dbReference type="InterPro" id="IPR011989">
    <property type="entry name" value="ARM-like"/>
</dbReference>
<evidence type="ECO:0000313" key="7">
    <source>
        <dbReference type="Proteomes" id="UP000316621"/>
    </source>
</evidence>
<evidence type="ECO:0000256" key="3">
    <source>
        <dbReference type="ARBA" id="ARBA00022490"/>
    </source>
</evidence>
<dbReference type="GO" id="GO:0006606">
    <property type="term" value="P:protein import into nucleus"/>
    <property type="evidence" value="ECO:0007669"/>
    <property type="project" value="InterPro"/>
</dbReference>
<evidence type="ECO:0000256" key="5">
    <source>
        <dbReference type="ARBA" id="ARBA00022927"/>
    </source>
</evidence>
<name>A0A4Y7KYP8_PAPSO</name>
<dbReference type="SUPFAM" id="SSF48371">
    <property type="entry name" value="ARM repeat"/>
    <property type="match status" value="1"/>
</dbReference>
<dbReference type="Gene3D" id="1.25.10.10">
    <property type="entry name" value="Leucine-rich Repeat Variant"/>
    <property type="match status" value="1"/>
</dbReference>
<organism evidence="6 7">
    <name type="scientific">Papaver somniferum</name>
    <name type="common">Opium poppy</name>
    <dbReference type="NCBI Taxonomy" id="3469"/>
    <lineage>
        <taxon>Eukaryota</taxon>
        <taxon>Viridiplantae</taxon>
        <taxon>Streptophyta</taxon>
        <taxon>Embryophyta</taxon>
        <taxon>Tracheophyta</taxon>
        <taxon>Spermatophyta</taxon>
        <taxon>Magnoliopsida</taxon>
        <taxon>Ranunculales</taxon>
        <taxon>Papaveraceae</taxon>
        <taxon>Papaveroideae</taxon>
        <taxon>Papaver</taxon>
    </lineage>
</organism>